<proteinExistence type="predicted"/>
<evidence type="ECO:0000313" key="1">
    <source>
        <dbReference type="EMBL" id="EQB32342.1"/>
    </source>
</evidence>
<evidence type="ECO:0000313" key="2">
    <source>
        <dbReference type="Proteomes" id="UP000015523"/>
    </source>
</evidence>
<gene>
    <name evidence="1" type="ORF">M529_10155</name>
</gene>
<dbReference type="Proteomes" id="UP000015523">
    <property type="component" value="Unassembled WGS sequence"/>
</dbReference>
<name>T0J685_9SPHN</name>
<protein>
    <submittedName>
        <fullName evidence="1">Uncharacterized protein</fullName>
    </submittedName>
</protein>
<dbReference type="AlphaFoldDB" id="T0J685"/>
<dbReference type="EMBL" id="AUWY01000073">
    <property type="protein sequence ID" value="EQB32342.1"/>
    <property type="molecule type" value="Genomic_DNA"/>
</dbReference>
<sequence>MLSRQRFTIHDGCSADKSVSWAEFRQRRSNGVATYQAAFGTVYWKQDEIGRLIWTTGDIAYTGW</sequence>
<comment type="caution">
    <text evidence="1">The sequence shown here is derived from an EMBL/GenBank/DDBJ whole genome shotgun (WGS) entry which is preliminary data.</text>
</comment>
<organism evidence="1 2">
    <name type="scientific">Sphingobium ummariense RL-3</name>
    <dbReference type="NCBI Taxonomy" id="1346791"/>
    <lineage>
        <taxon>Bacteria</taxon>
        <taxon>Pseudomonadati</taxon>
        <taxon>Pseudomonadota</taxon>
        <taxon>Alphaproteobacteria</taxon>
        <taxon>Sphingomonadales</taxon>
        <taxon>Sphingomonadaceae</taxon>
        <taxon>Sphingobium</taxon>
    </lineage>
</organism>
<accession>T0J685</accession>
<reference evidence="1 2" key="1">
    <citation type="journal article" date="2013" name="Genome Announc.">
        <title>Draft Genome Sequence of Sphingobium ummariense Strain RL-3, a Hexachlorocyclohexane-Degrading Bacterium.</title>
        <authorList>
            <person name="Kohli P."/>
            <person name="Dua A."/>
            <person name="Sangwan N."/>
            <person name="Oldach P."/>
            <person name="Khurana J.P."/>
            <person name="Lal R."/>
        </authorList>
    </citation>
    <scope>NUCLEOTIDE SEQUENCE [LARGE SCALE GENOMIC DNA]</scope>
    <source>
        <strain evidence="1 2">RL-3</strain>
    </source>
</reference>
<keyword evidence="2" id="KW-1185">Reference proteome</keyword>